<keyword evidence="9" id="KW-1185">Reference proteome</keyword>
<accession>A0A8B8BR08</accession>
<evidence type="ECO:0000256" key="7">
    <source>
        <dbReference type="SAM" id="SignalP"/>
    </source>
</evidence>
<keyword evidence="1" id="KW-0245">EGF-like domain</keyword>
<feature type="domain" description="EGF-like" evidence="8">
    <location>
        <begin position="280"/>
        <end position="315"/>
    </location>
</feature>
<evidence type="ECO:0000256" key="6">
    <source>
        <dbReference type="SAM" id="Phobius"/>
    </source>
</evidence>
<evidence type="ECO:0000259" key="8">
    <source>
        <dbReference type="SMART" id="SM00181"/>
    </source>
</evidence>
<dbReference type="InterPro" id="IPR042635">
    <property type="entry name" value="MEGF10/SREC1/2-like"/>
</dbReference>
<dbReference type="GO" id="GO:0007157">
    <property type="term" value="P:heterophilic cell-cell adhesion via plasma membrane cell adhesion molecules"/>
    <property type="evidence" value="ECO:0007669"/>
    <property type="project" value="TreeGrafter"/>
</dbReference>
<name>A0A8B8BR08_CRAVI</name>
<dbReference type="Gene3D" id="2.60.120.260">
    <property type="entry name" value="Galactose-binding domain-like"/>
    <property type="match status" value="1"/>
</dbReference>
<dbReference type="Gene3D" id="2.170.300.10">
    <property type="entry name" value="Tie2 ligand-binding domain superfamily"/>
    <property type="match status" value="2"/>
</dbReference>
<feature type="domain" description="EGF-like" evidence="8">
    <location>
        <begin position="233"/>
        <end position="269"/>
    </location>
</feature>
<keyword evidence="6" id="KW-1133">Transmembrane helix</keyword>
<dbReference type="RefSeq" id="XP_022305772.1">
    <property type="nucleotide sequence ID" value="XM_022450064.1"/>
</dbReference>
<feature type="domain" description="EGF-like" evidence="8">
    <location>
        <begin position="192"/>
        <end position="222"/>
    </location>
</feature>
<feature type="chain" id="PRO_5034926054" evidence="7">
    <location>
        <begin position="18"/>
        <end position="537"/>
    </location>
</feature>
<feature type="signal peptide" evidence="7">
    <location>
        <begin position="1"/>
        <end position="17"/>
    </location>
</feature>
<dbReference type="GO" id="GO:0005044">
    <property type="term" value="F:scavenger receptor activity"/>
    <property type="evidence" value="ECO:0007669"/>
    <property type="project" value="InterPro"/>
</dbReference>
<dbReference type="OrthoDB" id="10252017at2759"/>
<evidence type="ECO:0000313" key="9">
    <source>
        <dbReference type="Proteomes" id="UP000694844"/>
    </source>
</evidence>
<keyword evidence="2 7" id="KW-0732">Signal</keyword>
<feature type="domain" description="EGF-like" evidence="8">
    <location>
        <begin position="373"/>
        <end position="404"/>
    </location>
</feature>
<evidence type="ECO:0000256" key="3">
    <source>
        <dbReference type="ARBA" id="ARBA00022737"/>
    </source>
</evidence>
<organism evidence="9 10">
    <name type="scientific">Crassostrea virginica</name>
    <name type="common">Eastern oyster</name>
    <dbReference type="NCBI Taxonomy" id="6565"/>
    <lineage>
        <taxon>Eukaryota</taxon>
        <taxon>Metazoa</taxon>
        <taxon>Spiralia</taxon>
        <taxon>Lophotrochozoa</taxon>
        <taxon>Mollusca</taxon>
        <taxon>Bivalvia</taxon>
        <taxon>Autobranchia</taxon>
        <taxon>Pteriomorphia</taxon>
        <taxon>Ostreida</taxon>
        <taxon>Ostreoidea</taxon>
        <taxon>Ostreidae</taxon>
        <taxon>Crassostrea</taxon>
    </lineage>
</organism>
<proteinExistence type="predicted"/>
<dbReference type="SUPFAM" id="SSF57184">
    <property type="entry name" value="Growth factor receptor domain"/>
    <property type="match status" value="1"/>
</dbReference>
<evidence type="ECO:0000256" key="5">
    <source>
        <dbReference type="SAM" id="MobiDB-lite"/>
    </source>
</evidence>
<evidence type="ECO:0000313" key="10">
    <source>
        <dbReference type="RefSeq" id="XP_022305772.1"/>
    </source>
</evidence>
<dbReference type="KEGG" id="cvn:111112539"/>
<keyword evidence="6" id="KW-0812">Transmembrane</keyword>
<evidence type="ECO:0000256" key="1">
    <source>
        <dbReference type="ARBA" id="ARBA00022536"/>
    </source>
</evidence>
<keyword evidence="6" id="KW-0472">Membrane</keyword>
<dbReference type="PANTHER" id="PTHR24043:SF8">
    <property type="entry name" value="EGF-LIKE DOMAIN-CONTAINING PROTEIN"/>
    <property type="match status" value="1"/>
</dbReference>
<dbReference type="SUPFAM" id="SSF49785">
    <property type="entry name" value="Galactose-binding domain-like"/>
    <property type="match status" value="1"/>
</dbReference>
<dbReference type="FunFam" id="2.170.300.10:FF:000041">
    <property type="entry name" value="Tyrosine protein kinase receptor tie-1, putative"/>
    <property type="match status" value="1"/>
</dbReference>
<keyword evidence="3" id="KW-0677">Repeat</keyword>
<protein>
    <submittedName>
        <fullName evidence="10">Multiple epidermal growth factor-like domains protein 10</fullName>
    </submittedName>
</protein>
<evidence type="ECO:0000256" key="2">
    <source>
        <dbReference type="ARBA" id="ARBA00022729"/>
    </source>
</evidence>
<dbReference type="Proteomes" id="UP000694844">
    <property type="component" value="Chromosome 9"/>
</dbReference>
<dbReference type="InterPro" id="IPR008979">
    <property type="entry name" value="Galactose-bd-like_sf"/>
</dbReference>
<dbReference type="SMART" id="SM00181">
    <property type="entry name" value="EGF"/>
    <property type="match status" value="6"/>
</dbReference>
<reference evidence="10" key="1">
    <citation type="submission" date="2025-08" db="UniProtKB">
        <authorList>
            <consortium name="RefSeq"/>
        </authorList>
    </citation>
    <scope>IDENTIFICATION</scope>
    <source>
        <tissue evidence="10">Whole sample</tissue>
    </source>
</reference>
<sequence>MFHSCLFFLTGVVLVFGYDDLSARKVASQSTTYPDGTNEPNQYVAGNAVDRDITTCMRTYPIGPNSPYQITWWRVDLGGVYNIYRVNILFKNYDGYEKRQQGRFAGFSIYVSTNGLRDNSSLCYKDGPKLPALNFTTTCITYGRYVVLYNERLPGVTYPDGYVFDSVYTELCEVTVHGCQTAGVYGNSCKERCPANCRDNVCHIQKGTCYECDPGWIDTTCNTKCVGGWYGLDCKHQCSGHCRDNAVCNHVTGQCDKGCAAGWRGPLCDKVCEDGTYGSNCVHNCSRHCLNDSPCNKETGHCKACNPGYTNALCNQECRSGYFGVRCNKTCSGHCLNNSTCHPVDGTCVSGCQDGFTGNLCNASCREGYYGRNCSRTCPSNCKACKATDGTCTCYAGWMGPNCSIGCVWTYGEDCRYPCGKNCVNQICDRFNGSCLSGCDSEFHGEKCDQKYASTTSVLSTVSSGILGASVSACVFITAGIVILFIWRKRFCFSVRPSNSNKDSPYEEIENQQGGASTYQDLTVSETNKEYENLELQ</sequence>
<evidence type="ECO:0000256" key="4">
    <source>
        <dbReference type="ARBA" id="ARBA00023157"/>
    </source>
</evidence>
<keyword evidence="4" id="KW-1015">Disulfide bond</keyword>
<dbReference type="Pfam" id="PF22633">
    <property type="entry name" value="F5_F8_type_C_2"/>
    <property type="match status" value="1"/>
</dbReference>
<feature type="domain" description="EGF-like" evidence="8">
    <location>
        <begin position="418"/>
        <end position="449"/>
    </location>
</feature>
<dbReference type="InterPro" id="IPR009030">
    <property type="entry name" value="Growth_fac_rcpt_cys_sf"/>
</dbReference>
<gene>
    <name evidence="10" type="primary">LOC111112539</name>
</gene>
<feature type="domain" description="EGF-like" evidence="8">
    <location>
        <begin position="330"/>
        <end position="362"/>
    </location>
</feature>
<feature type="transmembrane region" description="Helical" evidence="6">
    <location>
        <begin position="466"/>
        <end position="487"/>
    </location>
</feature>
<dbReference type="GeneID" id="111112539"/>
<dbReference type="AlphaFoldDB" id="A0A8B8BR08"/>
<dbReference type="PANTHER" id="PTHR24043">
    <property type="entry name" value="SCAVENGER RECEPTOR CLASS F"/>
    <property type="match status" value="1"/>
</dbReference>
<dbReference type="InterPro" id="IPR000742">
    <property type="entry name" value="EGF"/>
</dbReference>
<feature type="region of interest" description="Disordered" evidence="5">
    <location>
        <begin position="498"/>
        <end position="519"/>
    </location>
</feature>